<dbReference type="GO" id="GO:0006080">
    <property type="term" value="P:substituted mannan metabolic process"/>
    <property type="evidence" value="ECO:0007669"/>
    <property type="project" value="InterPro"/>
</dbReference>
<dbReference type="PROSITE" id="PS51764">
    <property type="entry name" value="GH26"/>
    <property type="match status" value="1"/>
</dbReference>
<dbReference type="Proteomes" id="UP001286456">
    <property type="component" value="Unassembled WGS sequence"/>
</dbReference>
<evidence type="ECO:0000256" key="2">
    <source>
        <dbReference type="ARBA" id="ARBA00022801"/>
    </source>
</evidence>
<evidence type="ECO:0000313" key="10">
    <source>
        <dbReference type="Proteomes" id="UP001286456"/>
    </source>
</evidence>
<dbReference type="PROSITE" id="PS51175">
    <property type="entry name" value="CBM6"/>
    <property type="match status" value="1"/>
</dbReference>
<dbReference type="Pfam" id="PF16990">
    <property type="entry name" value="CBM_35"/>
    <property type="match status" value="1"/>
</dbReference>
<evidence type="ECO:0000259" key="7">
    <source>
        <dbReference type="PROSITE" id="PS51175"/>
    </source>
</evidence>
<dbReference type="InterPro" id="IPR017853">
    <property type="entry name" value="GH"/>
</dbReference>
<dbReference type="InterPro" id="IPR022790">
    <property type="entry name" value="GH26_dom"/>
</dbReference>
<reference evidence="9" key="2">
    <citation type="submission" date="2023-06" db="EMBL/GenBank/DDBJ databases">
        <authorList>
            <consortium name="Lawrence Berkeley National Laboratory"/>
            <person name="Haridas S."/>
            <person name="Hensen N."/>
            <person name="Bonometti L."/>
            <person name="Westerberg I."/>
            <person name="Brannstrom I.O."/>
            <person name="Guillou S."/>
            <person name="Cros-Aarteil S."/>
            <person name="Calhoun S."/>
            <person name="Kuo A."/>
            <person name="Mondo S."/>
            <person name="Pangilinan J."/>
            <person name="Riley R."/>
            <person name="Labutti K."/>
            <person name="Andreopoulos B."/>
            <person name="Lipzen A."/>
            <person name="Chen C."/>
            <person name="Yanf M."/>
            <person name="Daum C."/>
            <person name="Ng V."/>
            <person name="Clum A."/>
            <person name="Steindorff A."/>
            <person name="Ohm R."/>
            <person name="Martin F."/>
            <person name="Silar P."/>
            <person name="Natvig D."/>
            <person name="Lalanne C."/>
            <person name="Gautier V."/>
            <person name="Ament-Velasquez S.L."/>
            <person name="Kruys A."/>
            <person name="Hutchinson M.I."/>
            <person name="Powell A.J."/>
            <person name="Barry K."/>
            <person name="Miller A.N."/>
            <person name="Grigoriev I.V."/>
            <person name="Debuchy R."/>
            <person name="Gladieux P."/>
            <person name="Thoren M.H."/>
            <person name="Johannesson H."/>
        </authorList>
    </citation>
    <scope>NUCLEOTIDE SEQUENCE</scope>
    <source>
        <strain evidence="9">SMH4131-1</strain>
    </source>
</reference>
<dbReference type="AlphaFoldDB" id="A0AAE0I6V5"/>
<dbReference type="InterPro" id="IPR001763">
    <property type="entry name" value="Rhodanese-like_dom"/>
</dbReference>
<feature type="chain" id="PRO_5042082687" evidence="5">
    <location>
        <begin position="27"/>
        <end position="469"/>
    </location>
</feature>
<dbReference type="GO" id="GO:0030246">
    <property type="term" value="F:carbohydrate binding"/>
    <property type="evidence" value="ECO:0007669"/>
    <property type="project" value="InterPro"/>
</dbReference>
<gene>
    <name evidence="9" type="ORF">B0T19DRAFT_451212</name>
</gene>
<evidence type="ECO:0000256" key="1">
    <source>
        <dbReference type="ARBA" id="ARBA00007754"/>
    </source>
</evidence>
<feature type="active site" description="Proton donor" evidence="4">
    <location>
        <position position="313"/>
    </location>
</feature>
<feature type="domain" description="Rhodanese" evidence="6">
    <location>
        <begin position="315"/>
        <end position="330"/>
    </location>
</feature>
<feature type="domain" description="CBM6" evidence="7">
    <location>
        <begin position="36"/>
        <end position="146"/>
    </location>
</feature>
<sequence>MVKLTAQKLAFSLAAAAVTFATAVDARTCTKPETTRIFEAEDAVLTGTNVQTSLAGYSGSGYVGGFDEGTDKITFTVPSTATGAKLYDLGVRYAGIYGEKRTTVVLNGGASTEVLLPASDSFATVSGGQVLLKEGNNTIDITNNWGCITPTLSNPSANPIAKSLYAYLRTAVYGKKILSGQQDLSKATWIQTQTGKTPALVSVDLIDYSPSRVSYQGNVSKTVEDAIAHHAAGGIVSVLWHWNAPAGLYDTEENKWWSGFYTRATDFDIAATLAAGEGNANYTLVLRDIDAIAVQLKRLEAAGLAVLFRPLHEAEGGWFWWGAKGPEACKALYKLMYERLQGFHGINNLVWIWNSVAADWYPGDAVVDVVSADVYAQGNGPMSAQYDQLIKLGSDKKMIAAAEVGAAPLPDLLKAYEAHWLYFCVWSDGFIENAEWNSLEVLREVYNHDYVLTLDEIQGWPAIGAAATS</sequence>
<protein>
    <submittedName>
        <fullName evidence="9">Glycosyl hydrolase family 26-domain-containing protein</fullName>
    </submittedName>
</protein>
<dbReference type="SUPFAM" id="SSF51445">
    <property type="entry name" value="(Trans)glycosidases"/>
    <property type="match status" value="1"/>
</dbReference>
<keyword evidence="2 4" id="KW-0378">Hydrolase</keyword>
<dbReference type="InterPro" id="IPR008979">
    <property type="entry name" value="Galactose-bd-like_sf"/>
</dbReference>
<evidence type="ECO:0000256" key="5">
    <source>
        <dbReference type="SAM" id="SignalP"/>
    </source>
</evidence>
<dbReference type="EMBL" id="JAUEPO010000006">
    <property type="protein sequence ID" value="KAK3319582.1"/>
    <property type="molecule type" value="Genomic_DNA"/>
</dbReference>
<dbReference type="CDD" id="cd04086">
    <property type="entry name" value="CBM35_mannanase-like"/>
    <property type="match status" value="1"/>
</dbReference>
<name>A0AAE0I6V5_9PEZI</name>
<dbReference type="PANTHER" id="PTHR40079:SF4">
    <property type="entry name" value="GH26 DOMAIN-CONTAINING PROTEIN-RELATED"/>
    <property type="match status" value="1"/>
</dbReference>
<keyword evidence="5" id="KW-0732">Signal</keyword>
<feature type="signal peptide" evidence="5">
    <location>
        <begin position="1"/>
        <end position="26"/>
    </location>
</feature>
<dbReference type="PROSITE" id="PS50206">
    <property type="entry name" value="RHODANESE_3"/>
    <property type="match status" value="1"/>
</dbReference>
<feature type="active site" description="Nucleophile" evidence="4">
    <location>
        <position position="403"/>
    </location>
</feature>
<dbReference type="Pfam" id="PF02156">
    <property type="entry name" value="Glyco_hydro_26"/>
    <property type="match status" value="1"/>
</dbReference>
<dbReference type="InterPro" id="IPR000805">
    <property type="entry name" value="Glyco_hydro_26"/>
</dbReference>
<dbReference type="PANTHER" id="PTHR40079">
    <property type="entry name" value="MANNAN ENDO-1,4-BETA-MANNOSIDASE E-RELATED"/>
    <property type="match status" value="1"/>
</dbReference>
<reference evidence="9" key="1">
    <citation type="journal article" date="2023" name="Mol. Phylogenet. Evol.">
        <title>Genome-scale phylogeny and comparative genomics of the fungal order Sordariales.</title>
        <authorList>
            <person name="Hensen N."/>
            <person name="Bonometti L."/>
            <person name="Westerberg I."/>
            <person name="Brannstrom I.O."/>
            <person name="Guillou S."/>
            <person name="Cros-Aarteil S."/>
            <person name="Calhoun S."/>
            <person name="Haridas S."/>
            <person name="Kuo A."/>
            <person name="Mondo S."/>
            <person name="Pangilinan J."/>
            <person name="Riley R."/>
            <person name="LaButti K."/>
            <person name="Andreopoulos B."/>
            <person name="Lipzen A."/>
            <person name="Chen C."/>
            <person name="Yan M."/>
            <person name="Daum C."/>
            <person name="Ng V."/>
            <person name="Clum A."/>
            <person name="Steindorff A."/>
            <person name="Ohm R.A."/>
            <person name="Martin F."/>
            <person name="Silar P."/>
            <person name="Natvig D.O."/>
            <person name="Lalanne C."/>
            <person name="Gautier V."/>
            <person name="Ament-Velasquez S.L."/>
            <person name="Kruys A."/>
            <person name="Hutchinson M.I."/>
            <person name="Powell A.J."/>
            <person name="Barry K."/>
            <person name="Miller A.N."/>
            <person name="Grigoriev I.V."/>
            <person name="Debuchy R."/>
            <person name="Gladieux P."/>
            <person name="Hiltunen Thoren M."/>
            <person name="Johannesson H."/>
        </authorList>
    </citation>
    <scope>NUCLEOTIDE SEQUENCE</scope>
    <source>
        <strain evidence="9">SMH4131-1</strain>
    </source>
</reference>
<dbReference type="InterPro" id="IPR005084">
    <property type="entry name" value="CBM6"/>
</dbReference>
<organism evidence="9 10">
    <name type="scientific">Cercophora scortea</name>
    <dbReference type="NCBI Taxonomy" id="314031"/>
    <lineage>
        <taxon>Eukaryota</taxon>
        <taxon>Fungi</taxon>
        <taxon>Dikarya</taxon>
        <taxon>Ascomycota</taxon>
        <taxon>Pezizomycotina</taxon>
        <taxon>Sordariomycetes</taxon>
        <taxon>Sordariomycetidae</taxon>
        <taxon>Sordariales</taxon>
        <taxon>Lasiosphaeriaceae</taxon>
        <taxon>Cercophora</taxon>
    </lineage>
</organism>
<comment type="caution">
    <text evidence="9">The sequence shown here is derived from an EMBL/GenBank/DDBJ whole genome shotgun (WGS) entry which is preliminary data.</text>
</comment>
<dbReference type="PRINTS" id="PR00739">
    <property type="entry name" value="GLHYDRLASE26"/>
</dbReference>
<evidence type="ECO:0000259" key="6">
    <source>
        <dbReference type="PROSITE" id="PS50206"/>
    </source>
</evidence>
<comment type="similarity">
    <text evidence="1 4">Belongs to the glycosyl hydrolase 26 family.</text>
</comment>
<dbReference type="GO" id="GO:0016985">
    <property type="term" value="F:mannan endo-1,4-beta-mannosidase activity"/>
    <property type="evidence" value="ECO:0007669"/>
    <property type="project" value="InterPro"/>
</dbReference>
<evidence type="ECO:0000313" key="9">
    <source>
        <dbReference type="EMBL" id="KAK3319582.1"/>
    </source>
</evidence>
<dbReference type="SUPFAM" id="SSF49785">
    <property type="entry name" value="Galactose-binding domain-like"/>
    <property type="match status" value="1"/>
</dbReference>
<evidence type="ECO:0000259" key="8">
    <source>
        <dbReference type="PROSITE" id="PS51764"/>
    </source>
</evidence>
<proteinExistence type="inferred from homology"/>
<dbReference type="Gene3D" id="2.60.120.260">
    <property type="entry name" value="Galactose-binding domain-like"/>
    <property type="match status" value="1"/>
</dbReference>
<feature type="domain" description="GH26" evidence="8">
    <location>
        <begin position="159"/>
        <end position="455"/>
    </location>
</feature>
<keyword evidence="3 4" id="KW-0326">Glycosidase</keyword>
<evidence type="ECO:0000256" key="4">
    <source>
        <dbReference type="PROSITE-ProRule" id="PRU01100"/>
    </source>
</evidence>
<dbReference type="Gene3D" id="3.20.20.80">
    <property type="entry name" value="Glycosidases"/>
    <property type="match status" value="1"/>
</dbReference>
<evidence type="ECO:0000256" key="3">
    <source>
        <dbReference type="ARBA" id="ARBA00023295"/>
    </source>
</evidence>
<keyword evidence="10" id="KW-1185">Reference proteome</keyword>
<accession>A0AAE0I6V5</accession>